<keyword evidence="2 9" id="KW-0547">Nucleotide-binding</keyword>
<evidence type="ECO:0000259" key="12">
    <source>
        <dbReference type="PROSITE" id="PS51856"/>
    </source>
</evidence>
<dbReference type="GO" id="GO:0016787">
    <property type="term" value="F:hydrolase activity"/>
    <property type="evidence" value="ECO:0007669"/>
    <property type="project" value="UniProtKB-KW"/>
</dbReference>
<dbReference type="PROSITE" id="PS51856">
    <property type="entry name" value="RHO_RNA_BD"/>
    <property type="match status" value="1"/>
</dbReference>
<feature type="binding site" evidence="9">
    <location>
        <position position="200"/>
    </location>
    <ligand>
        <name>ATP</name>
        <dbReference type="ChEBI" id="CHEBI:30616"/>
    </ligand>
</feature>
<dbReference type="EMBL" id="CABWIB010000001">
    <property type="protein sequence ID" value="VWL85866.1"/>
    <property type="molecule type" value="Genomic_DNA"/>
</dbReference>
<dbReference type="RefSeq" id="WP_156683828.1">
    <property type="nucleotide sequence ID" value="NZ_CABWIB010000001.1"/>
</dbReference>
<keyword evidence="5 9" id="KW-0067">ATP-binding</keyword>
<comment type="similarity">
    <text evidence="9 11">Belongs to the Rho family.</text>
</comment>
<dbReference type="InterPro" id="IPR011129">
    <property type="entry name" value="CSD"/>
</dbReference>
<evidence type="ECO:0000256" key="7">
    <source>
        <dbReference type="ARBA" id="ARBA00023015"/>
    </source>
</evidence>
<keyword evidence="6 9" id="KW-0694">RNA-binding</keyword>
<comment type="subunit">
    <text evidence="9">Homohexamer. The homohexamer assembles into an open ring structure.</text>
</comment>
<dbReference type="GO" id="GO:0003723">
    <property type="term" value="F:RNA binding"/>
    <property type="evidence" value="ECO:0007669"/>
    <property type="project" value="UniProtKB-UniRule"/>
</dbReference>
<dbReference type="GO" id="GO:0004386">
    <property type="term" value="F:helicase activity"/>
    <property type="evidence" value="ECO:0007669"/>
    <property type="project" value="UniProtKB-UniRule"/>
</dbReference>
<dbReference type="GO" id="GO:0006353">
    <property type="term" value="P:DNA-templated transcription termination"/>
    <property type="evidence" value="ECO:0007669"/>
    <property type="project" value="UniProtKB-UniRule"/>
</dbReference>
<dbReference type="InterPro" id="IPR011113">
    <property type="entry name" value="Rho_RNA-bd"/>
</dbReference>
<keyword evidence="4 9" id="KW-0347">Helicase</keyword>
<evidence type="ECO:0000256" key="5">
    <source>
        <dbReference type="ARBA" id="ARBA00022840"/>
    </source>
</evidence>
<dbReference type="AlphaFoldDB" id="A0A6I8M8L6"/>
<dbReference type="PANTHER" id="PTHR46425">
    <property type="entry name" value="TRANSCRIPTION TERMINATION FACTOR RHO"/>
    <property type="match status" value="1"/>
</dbReference>
<dbReference type="EC" id="3.6.4.-" evidence="9 10"/>
<dbReference type="SUPFAM" id="SSF50249">
    <property type="entry name" value="Nucleic acid-binding proteins"/>
    <property type="match status" value="1"/>
</dbReference>
<evidence type="ECO:0000256" key="4">
    <source>
        <dbReference type="ARBA" id="ARBA00022806"/>
    </source>
</evidence>
<evidence type="ECO:0000256" key="10">
    <source>
        <dbReference type="NCBIfam" id="TIGR00767"/>
    </source>
</evidence>
<dbReference type="InterPro" id="IPR004665">
    <property type="entry name" value="Term_rho"/>
</dbReference>
<dbReference type="SMART" id="SM00382">
    <property type="entry name" value="AAA"/>
    <property type="match status" value="1"/>
</dbReference>
<dbReference type="GO" id="GO:0005524">
    <property type="term" value="F:ATP binding"/>
    <property type="evidence" value="ECO:0007669"/>
    <property type="project" value="UniProtKB-UniRule"/>
</dbReference>
<dbReference type="Proteomes" id="UP000419017">
    <property type="component" value="Unassembled WGS sequence"/>
</dbReference>
<keyword evidence="7 9" id="KW-0805">Transcription regulation</keyword>
<gene>
    <name evidence="9" type="primary">rho</name>
    <name evidence="13" type="ORF">OMES3154_01151</name>
</gene>
<dbReference type="InterPro" id="IPR012340">
    <property type="entry name" value="NA-bd_OB-fold"/>
</dbReference>
<evidence type="ECO:0000256" key="1">
    <source>
        <dbReference type="ARBA" id="ARBA00022472"/>
    </source>
</evidence>
<keyword evidence="3 9" id="KW-0378">Hydrolase</keyword>
<dbReference type="Pfam" id="PF00006">
    <property type="entry name" value="ATP-synt_ab"/>
    <property type="match status" value="1"/>
</dbReference>
<feature type="binding site" evidence="9">
    <location>
        <begin position="157"/>
        <end position="162"/>
    </location>
    <ligand>
        <name>ATP</name>
        <dbReference type="ChEBI" id="CHEBI:30616"/>
    </ligand>
</feature>
<evidence type="ECO:0000256" key="3">
    <source>
        <dbReference type="ARBA" id="ARBA00022801"/>
    </source>
</evidence>
<name>A0A6I8M8L6_9FUSO</name>
<reference evidence="13 14" key="1">
    <citation type="submission" date="2019-10" db="EMBL/GenBank/DDBJ databases">
        <authorList>
            <person name="Blom J."/>
        </authorList>
    </citation>
    <scope>NUCLEOTIDE SEQUENCE [LARGE SCALE GENOMIC DNA]</scope>
    <source>
        <strain evidence="13 14">ES3154-GLU</strain>
    </source>
</reference>
<keyword evidence="1 9" id="KW-0806">Transcription termination</keyword>
<evidence type="ECO:0000256" key="9">
    <source>
        <dbReference type="HAMAP-Rule" id="MF_01884"/>
    </source>
</evidence>
<dbReference type="InterPro" id="IPR027417">
    <property type="entry name" value="P-loop_NTPase"/>
</dbReference>
<evidence type="ECO:0000313" key="13">
    <source>
        <dbReference type="EMBL" id="VWL85866.1"/>
    </source>
</evidence>
<dbReference type="InterPro" id="IPR000194">
    <property type="entry name" value="ATPase_F1/V1/A1_a/bsu_nucl-bd"/>
</dbReference>
<protein>
    <recommendedName>
        <fullName evidence="9 10">Transcription termination factor Rho</fullName>
        <ecNumber evidence="9 10">3.6.4.-</ecNumber>
    </recommendedName>
    <alternativeName>
        <fullName evidence="9">ATP-dependent helicase Rho</fullName>
    </alternativeName>
</protein>
<dbReference type="PANTHER" id="PTHR46425:SF1">
    <property type="entry name" value="TRANSCRIPTION TERMINATION FACTOR RHO"/>
    <property type="match status" value="1"/>
</dbReference>
<dbReference type="SUPFAM" id="SSF52540">
    <property type="entry name" value="P-loop containing nucleoside triphosphate hydrolases"/>
    <property type="match status" value="1"/>
</dbReference>
<keyword evidence="14" id="KW-1185">Reference proteome</keyword>
<evidence type="ECO:0000313" key="14">
    <source>
        <dbReference type="Proteomes" id="UP000419017"/>
    </source>
</evidence>
<dbReference type="Gene3D" id="3.40.50.300">
    <property type="entry name" value="P-loop containing nucleotide triphosphate hydrolases"/>
    <property type="match status" value="1"/>
</dbReference>
<dbReference type="HAMAP" id="MF_01884">
    <property type="entry name" value="Rho"/>
    <property type="match status" value="1"/>
</dbReference>
<sequence>MEELLKLSSTKLKELAKEYEIDGYKQMVKSDLINNICVKMAQDEGKIYTFGRLDILPNGYGFIRDSDIGSDVYVSASQVKKLGLRQDDIICGEVRVPIGTEKNYGLIKIEFINSDSILKALNRPVFDDLIPTYPNKRLNLGEGSISSRIIDLISPIGLGQRALIVAPPKAGKTTLLISLANDIIKYNKEIELWILLIDERPEEVTDIKDNVKEAEVYSATFDEDPTVHINVTEKVLEQAKREVEKGKNIVILMDSITRLARSYNVVLPSSGKIISGGIDPKALYMPKKFFGSARNIKNGGSLTIISTALIETGSKMDEVIFEEFKGTGNMEIILDRSLQQLRLFPAIDVNRSGTRKEELLYTKKELEDIWKLRRKLAKCNDAEAIKYLLDLIKQFESNEELIENIKYELI</sequence>
<accession>A0A6I8M8L6</accession>
<dbReference type="SUPFAM" id="SSF68912">
    <property type="entry name" value="Rho N-terminal domain-like"/>
    <property type="match status" value="1"/>
</dbReference>
<evidence type="ECO:0000256" key="6">
    <source>
        <dbReference type="ARBA" id="ARBA00022884"/>
    </source>
</evidence>
<comment type="caution">
    <text evidence="9">Lacks conserved residue(s) required for the propagation of feature annotation.</text>
</comment>
<dbReference type="SMART" id="SM00357">
    <property type="entry name" value="CSP"/>
    <property type="match status" value="1"/>
</dbReference>
<dbReference type="InterPro" id="IPR011112">
    <property type="entry name" value="Rho-like_N"/>
</dbReference>
<keyword evidence="8 9" id="KW-0804">Transcription</keyword>
<feature type="binding site" evidence="9">
    <location>
        <begin position="169"/>
        <end position="174"/>
    </location>
    <ligand>
        <name>ATP</name>
        <dbReference type="ChEBI" id="CHEBI:30616"/>
    </ligand>
</feature>
<dbReference type="NCBIfam" id="TIGR00767">
    <property type="entry name" value="rho"/>
    <property type="match status" value="1"/>
</dbReference>
<evidence type="ECO:0000256" key="11">
    <source>
        <dbReference type="PROSITE-ProRule" id="PRU01203"/>
    </source>
</evidence>
<evidence type="ECO:0000256" key="8">
    <source>
        <dbReference type="ARBA" id="ARBA00023163"/>
    </source>
</evidence>
<evidence type="ECO:0000256" key="2">
    <source>
        <dbReference type="ARBA" id="ARBA00022741"/>
    </source>
</evidence>
<dbReference type="InterPro" id="IPR036269">
    <property type="entry name" value="Rho_N_sf"/>
</dbReference>
<organism evidence="13 14">
    <name type="scientific">Oceanivirga miroungae</name>
    <dbReference type="NCBI Taxonomy" id="1130046"/>
    <lineage>
        <taxon>Bacteria</taxon>
        <taxon>Fusobacteriati</taxon>
        <taxon>Fusobacteriota</taxon>
        <taxon>Fusobacteriia</taxon>
        <taxon>Fusobacteriales</taxon>
        <taxon>Leptotrichiaceae</taxon>
        <taxon>Oceanivirga</taxon>
    </lineage>
</organism>
<feature type="domain" description="Rho RNA-BD" evidence="12">
    <location>
        <begin position="46"/>
        <end position="116"/>
    </location>
</feature>
<dbReference type="InterPro" id="IPR041703">
    <property type="entry name" value="Rho_factor_ATP-bd"/>
</dbReference>
<dbReference type="Gene3D" id="2.40.50.140">
    <property type="entry name" value="Nucleic acid-binding proteins"/>
    <property type="match status" value="1"/>
</dbReference>
<comment type="function">
    <text evidence="9">Facilitates transcription termination by a mechanism that involves Rho binding to the nascent RNA, activation of Rho's RNA-dependent ATPase activity, and release of the mRNA from the DNA template.</text>
</comment>
<proteinExistence type="inferred from homology"/>
<dbReference type="CDD" id="cd01128">
    <property type="entry name" value="rho_factor_C"/>
    <property type="match status" value="1"/>
</dbReference>
<dbReference type="GO" id="GO:0008186">
    <property type="term" value="F:ATP-dependent activity, acting on RNA"/>
    <property type="evidence" value="ECO:0007669"/>
    <property type="project" value="UniProtKB-UniRule"/>
</dbReference>
<dbReference type="Pfam" id="PF07498">
    <property type="entry name" value="Rho_N"/>
    <property type="match status" value="1"/>
</dbReference>
<dbReference type="NCBIfam" id="NF006886">
    <property type="entry name" value="PRK09376.1"/>
    <property type="match status" value="1"/>
</dbReference>
<dbReference type="InterPro" id="IPR003593">
    <property type="entry name" value="AAA+_ATPase"/>
</dbReference>
<dbReference type="Pfam" id="PF07497">
    <property type="entry name" value="Rho_RNA_bind"/>
    <property type="match status" value="1"/>
</dbReference>